<dbReference type="SUPFAM" id="SSF52096">
    <property type="entry name" value="ClpP/crotonase"/>
    <property type="match status" value="1"/>
</dbReference>
<comment type="pathway">
    <text evidence="1">Lipid metabolism; fatty acid beta-oxidation.</text>
</comment>
<dbReference type="AlphaFoldDB" id="A0A2U2BEX1"/>
<sequence length="647" mass="70458">MMPVATLNLQDFTLYTDDQQIAWLKIDCVGSSVNRLSAAVLQELNQALDYLSSHPPKALIIYSGKTAGFIAGADIDEFSEHNNNPEKGLALVTRGWTVFNKLAKQSYPTLALVQGHCLGGGLELALACRYCLAVDQDDTRLALPEVMLGIFPGWGGMLRLPEYIGPAAAMDLMLSGKSVDARKAARLGMVDACVPVRLAKQAAVKQVLSGKKPRRAKGLPRLMNTKLLRPLVAGQVRKQLEKRDPYQHYQAPRAILEIWEKHNGNALKAPELIEQITRSNTAANLLRVFHLQERLKSVGKHSSTQEVSHIHVVGAGVMGGDIAAVCALKGMRVTLQDQDRKRIAQAQGRAAKLFQRRLKDRRLVQAALDRLIPDPDGHGIPSADLILEAIFENADAKRSLYTTIEPLLKPGAVLATNTSSLPLSELSLNLINPERLVGIHFFNPVSRMPLVEVVESELLAPEVRSAAYAFVNQIGKLPLPVKDSPGFLVNAVLAPYMLEAMRCVDEGLDPATVDKAMLQFGMPMGPLELADTVGLDIARDAGAQLSQQAAMPACLKSHLDRQELGRKTGQGFYTWKDGKAQKSPAGTVPSGLADRLIKPLIEQTEHQVRIGVVENDDMADAGVIFGTGFAPFRGGPLHYKATQKQRN</sequence>
<keyword evidence="9" id="KW-0511">Multifunctional enzyme</keyword>
<proteinExistence type="inferred from homology"/>
<dbReference type="Gene3D" id="3.90.226.10">
    <property type="entry name" value="2-enoyl-CoA Hydratase, Chain A, domain 1"/>
    <property type="match status" value="1"/>
</dbReference>
<dbReference type="Gene3D" id="1.10.1040.50">
    <property type="match status" value="1"/>
</dbReference>
<dbReference type="Pfam" id="PF00725">
    <property type="entry name" value="3HCDH"/>
    <property type="match status" value="1"/>
</dbReference>
<dbReference type="STRING" id="511.UZ73_11105"/>
<evidence type="ECO:0000256" key="7">
    <source>
        <dbReference type="ARBA" id="ARBA00023098"/>
    </source>
</evidence>
<evidence type="ECO:0000256" key="3">
    <source>
        <dbReference type="ARBA" id="ARBA00022832"/>
    </source>
</evidence>
<dbReference type="InterPro" id="IPR029045">
    <property type="entry name" value="ClpP/crotonase-like_dom_sf"/>
</dbReference>
<protein>
    <submittedName>
        <fullName evidence="13">Enoyl-CoA hydratase</fullName>
    </submittedName>
</protein>
<keyword evidence="5" id="KW-0560">Oxidoreductase</keyword>
<feature type="domain" description="3-hydroxyacyl-CoA dehydrogenase NAD binding" evidence="12">
    <location>
        <begin position="310"/>
        <end position="483"/>
    </location>
</feature>
<reference evidence="13 14" key="2">
    <citation type="submission" date="2018-05" db="EMBL/GenBank/DDBJ databases">
        <authorList>
            <person name="Lanie J.A."/>
            <person name="Ng W.-L."/>
            <person name="Kazmierczak K.M."/>
            <person name="Andrzejewski T.M."/>
            <person name="Davidsen T.M."/>
            <person name="Wayne K.J."/>
            <person name="Tettelin H."/>
            <person name="Glass J.I."/>
            <person name="Rusch D."/>
            <person name="Podicherti R."/>
            <person name="Tsui H.-C.T."/>
            <person name="Winkler M.E."/>
        </authorList>
    </citation>
    <scope>NUCLEOTIDE SEQUENCE [LARGE SCALE GENOMIC DNA]</scope>
    <source>
        <strain evidence="13 14">YBY</strain>
    </source>
</reference>
<evidence type="ECO:0000256" key="1">
    <source>
        <dbReference type="ARBA" id="ARBA00005005"/>
    </source>
</evidence>
<keyword evidence="7" id="KW-0443">Lipid metabolism</keyword>
<dbReference type="Pfam" id="PF00378">
    <property type="entry name" value="ECH_1"/>
    <property type="match status" value="1"/>
</dbReference>
<organism evidence="13 14">
    <name type="scientific">Alcaligenes faecalis</name>
    <dbReference type="NCBI Taxonomy" id="511"/>
    <lineage>
        <taxon>Bacteria</taxon>
        <taxon>Pseudomonadati</taxon>
        <taxon>Pseudomonadota</taxon>
        <taxon>Betaproteobacteria</taxon>
        <taxon>Burkholderiales</taxon>
        <taxon>Alcaligenaceae</taxon>
        <taxon>Alcaligenes</taxon>
    </lineage>
</organism>
<evidence type="ECO:0000259" key="11">
    <source>
        <dbReference type="Pfam" id="PF00725"/>
    </source>
</evidence>
<evidence type="ECO:0000256" key="8">
    <source>
        <dbReference type="ARBA" id="ARBA00023239"/>
    </source>
</evidence>
<dbReference type="SUPFAM" id="SSF48179">
    <property type="entry name" value="6-phosphogluconate dehydrogenase C-terminal domain-like"/>
    <property type="match status" value="1"/>
</dbReference>
<evidence type="ECO:0000256" key="9">
    <source>
        <dbReference type="ARBA" id="ARBA00023268"/>
    </source>
</evidence>
<dbReference type="GO" id="GO:0070403">
    <property type="term" value="F:NAD+ binding"/>
    <property type="evidence" value="ECO:0007669"/>
    <property type="project" value="InterPro"/>
</dbReference>
<evidence type="ECO:0000256" key="6">
    <source>
        <dbReference type="ARBA" id="ARBA00023027"/>
    </source>
</evidence>
<dbReference type="GO" id="GO:0004300">
    <property type="term" value="F:enoyl-CoA hydratase activity"/>
    <property type="evidence" value="ECO:0007669"/>
    <property type="project" value="TreeGrafter"/>
</dbReference>
<evidence type="ECO:0000259" key="12">
    <source>
        <dbReference type="Pfam" id="PF02737"/>
    </source>
</evidence>
<dbReference type="PANTHER" id="PTHR43612:SF3">
    <property type="entry name" value="TRIFUNCTIONAL ENZYME SUBUNIT ALPHA, MITOCHONDRIAL"/>
    <property type="match status" value="1"/>
</dbReference>
<dbReference type="InterPro" id="IPR006108">
    <property type="entry name" value="3HC_DH_C"/>
</dbReference>
<dbReference type="EMBL" id="QEXO01000005">
    <property type="protein sequence ID" value="PWE12559.1"/>
    <property type="molecule type" value="Genomic_DNA"/>
</dbReference>
<keyword evidence="8" id="KW-0456">Lyase</keyword>
<comment type="similarity">
    <text evidence="2">In the central section; belongs to the 3-hydroxyacyl-CoA dehydrogenase family.</text>
</comment>
<gene>
    <name evidence="13" type="ORF">DF183_17415</name>
</gene>
<dbReference type="InterPro" id="IPR036291">
    <property type="entry name" value="NAD(P)-bd_dom_sf"/>
</dbReference>
<evidence type="ECO:0000256" key="2">
    <source>
        <dbReference type="ARBA" id="ARBA00007005"/>
    </source>
</evidence>
<dbReference type="Proteomes" id="UP000245216">
    <property type="component" value="Unassembled WGS sequence"/>
</dbReference>
<dbReference type="InterPro" id="IPR006176">
    <property type="entry name" value="3-OHacyl-CoA_DH_NAD-bd"/>
</dbReference>
<keyword evidence="4" id="KW-0442">Lipid degradation</keyword>
<evidence type="ECO:0000256" key="10">
    <source>
        <dbReference type="ARBA" id="ARBA00049556"/>
    </source>
</evidence>
<name>A0A2U2BEX1_ALCFA</name>
<accession>A0A2U2BEX1</accession>
<feature type="domain" description="3-hydroxyacyl-CoA dehydrogenase C-terminal" evidence="11">
    <location>
        <begin position="486"/>
        <end position="575"/>
    </location>
</feature>
<dbReference type="UniPathway" id="UPA00659"/>
<keyword evidence="3" id="KW-0276">Fatty acid metabolism</keyword>
<dbReference type="RefSeq" id="WP_109089777.1">
    <property type="nucleotide sequence ID" value="NZ_QEXO01000005.1"/>
</dbReference>
<dbReference type="InterPro" id="IPR008927">
    <property type="entry name" value="6-PGluconate_DH-like_C_sf"/>
</dbReference>
<dbReference type="PANTHER" id="PTHR43612">
    <property type="entry name" value="TRIFUNCTIONAL ENZYME SUBUNIT ALPHA"/>
    <property type="match status" value="1"/>
</dbReference>
<evidence type="ECO:0000313" key="13">
    <source>
        <dbReference type="EMBL" id="PWE12559.1"/>
    </source>
</evidence>
<dbReference type="Pfam" id="PF02737">
    <property type="entry name" value="3HCDH_N"/>
    <property type="match status" value="1"/>
</dbReference>
<dbReference type="InterPro" id="IPR001753">
    <property type="entry name" value="Enoyl-CoA_hydra/iso"/>
</dbReference>
<evidence type="ECO:0000256" key="5">
    <source>
        <dbReference type="ARBA" id="ARBA00023002"/>
    </source>
</evidence>
<comment type="catalytic activity">
    <reaction evidence="10">
        <text>a (3S)-3-hydroxyacyl-CoA + NAD(+) = a 3-oxoacyl-CoA + NADH + H(+)</text>
        <dbReference type="Rhea" id="RHEA:22432"/>
        <dbReference type="ChEBI" id="CHEBI:15378"/>
        <dbReference type="ChEBI" id="CHEBI:57318"/>
        <dbReference type="ChEBI" id="CHEBI:57540"/>
        <dbReference type="ChEBI" id="CHEBI:57945"/>
        <dbReference type="ChEBI" id="CHEBI:90726"/>
        <dbReference type="EC" id="1.1.1.35"/>
    </reaction>
</comment>
<dbReference type="GO" id="GO:0016509">
    <property type="term" value="F:long-chain (3S)-3-hydroxyacyl-CoA dehydrogenase (NAD+) activity"/>
    <property type="evidence" value="ECO:0007669"/>
    <property type="project" value="TreeGrafter"/>
</dbReference>
<comment type="caution">
    <text evidence="13">The sequence shown here is derived from an EMBL/GenBank/DDBJ whole genome shotgun (WGS) entry which is preliminary data.</text>
</comment>
<dbReference type="Gene3D" id="3.40.50.720">
    <property type="entry name" value="NAD(P)-binding Rossmann-like Domain"/>
    <property type="match status" value="1"/>
</dbReference>
<evidence type="ECO:0000313" key="14">
    <source>
        <dbReference type="Proteomes" id="UP000245216"/>
    </source>
</evidence>
<keyword evidence="6" id="KW-0520">NAD</keyword>
<evidence type="ECO:0000256" key="4">
    <source>
        <dbReference type="ARBA" id="ARBA00022963"/>
    </source>
</evidence>
<dbReference type="CDD" id="cd06558">
    <property type="entry name" value="crotonase-like"/>
    <property type="match status" value="1"/>
</dbReference>
<dbReference type="GO" id="GO:0006635">
    <property type="term" value="P:fatty acid beta-oxidation"/>
    <property type="evidence" value="ECO:0007669"/>
    <property type="project" value="UniProtKB-UniPathway"/>
</dbReference>
<dbReference type="SUPFAM" id="SSF51735">
    <property type="entry name" value="NAD(P)-binding Rossmann-fold domains"/>
    <property type="match status" value="1"/>
</dbReference>
<reference evidence="13 14" key="1">
    <citation type="submission" date="2018-05" db="EMBL/GenBank/DDBJ databases">
        <title>Genome Sequence of an Efficient Indole-Degrading Bacterium, Alcaligenes sp.YBY.</title>
        <authorList>
            <person name="Yang B."/>
        </authorList>
    </citation>
    <scope>NUCLEOTIDE SEQUENCE [LARGE SCALE GENOMIC DNA]</scope>
    <source>
        <strain evidence="13 14">YBY</strain>
    </source>
</reference>
<dbReference type="InterPro" id="IPR050136">
    <property type="entry name" value="FA_oxidation_alpha_subunit"/>
</dbReference>